<dbReference type="PIRSF" id="PIRSF005426">
    <property type="entry name" value="Frp"/>
    <property type="match status" value="1"/>
</dbReference>
<feature type="domain" description="Nitroreductase" evidence="6">
    <location>
        <begin position="48"/>
        <end position="201"/>
    </location>
</feature>
<protein>
    <submittedName>
        <fullName evidence="7">NADPH-dependent oxidoreductase</fullName>
    </submittedName>
</protein>
<dbReference type="SUPFAM" id="SSF55469">
    <property type="entry name" value="FMN-dependent nitroreductase-like"/>
    <property type="match status" value="1"/>
</dbReference>
<dbReference type="Pfam" id="PF00881">
    <property type="entry name" value="Nitroreductase"/>
    <property type="match status" value="1"/>
</dbReference>
<dbReference type="AlphaFoldDB" id="A0A506URS7"/>
<evidence type="ECO:0000313" key="7">
    <source>
        <dbReference type="EMBL" id="TPW36055.1"/>
    </source>
</evidence>
<keyword evidence="5" id="KW-0521">NADP</keyword>
<organism evidence="7 8">
    <name type="scientific">Oecophyllibacter saccharovorans</name>
    <dbReference type="NCBI Taxonomy" id="2558360"/>
    <lineage>
        <taxon>Bacteria</taxon>
        <taxon>Pseudomonadati</taxon>
        <taxon>Pseudomonadota</taxon>
        <taxon>Alphaproteobacteria</taxon>
        <taxon>Acetobacterales</taxon>
        <taxon>Acetobacteraceae</taxon>
        <taxon>Oecophyllibacter</taxon>
    </lineage>
</organism>
<dbReference type="InterPro" id="IPR016446">
    <property type="entry name" value="Flavin_OxRdtase_Frp"/>
</dbReference>
<dbReference type="PANTHER" id="PTHR43425:SF2">
    <property type="entry name" value="OXYGEN-INSENSITIVE NADPH NITROREDUCTASE"/>
    <property type="match status" value="1"/>
</dbReference>
<dbReference type="GO" id="GO:0016491">
    <property type="term" value="F:oxidoreductase activity"/>
    <property type="evidence" value="ECO:0007669"/>
    <property type="project" value="UniProtKB-UniRule"/>
</dbReference>
<comment type="caution">
    <text evidence="7">The sequence shown here is derived from an EMBL/GenBank/DDBJ whole genome shotgun (WGS) entry which is preliminary data.</text>
</comment>
<comment type="similarity">
    <text evidence="1 5">Belongs to the flavin oxidoreductase frp family.</text>
</comment>
<keyword evidence="4 5" id="KW-0560">Oxidoreductase</keyword>
<dbReference type="RefSeq" id="WP_165600406.1">
    <property type="nucleotide sequence ID" value="NZ_SORZ01000001.1"/>
</dbReference>
<evidence type="ECO:0000256" key="1">
    <source>
        <dbReference type="ARBA" id="ARBA00008366"/>
    </source>
</evidence>
<evidence type="ECO:0000259" key="6">
    <source>
        <dbReference type="Pfam" id="PF00881"/>
    </source>
</evidence>
<name>A0A506URS7_9PROT</name>
<accession>A0A506URS7</accession>
<keyword evidence="3 5" id="KW-0288">FMN</keyword>
<evidence type="ECO:0000256" key="4">
    <source>
        <dbReference type="ARBA" id="ARBA00023002"/>
    </source>
</evidence>
<dbReference type="PANTHER" id="PTHR43425">
    <property type="entry name" value="OXYGEN-INSENSITIVE NADPH NITROREDUCTASE"/>
    <property type="match status" value="1"/>
</dbReference>
<dbReference type="InterPro" id="IPR000415">
    <property type="entry name" value="Nitroreductase-like"/>
</dbReference>
<evidence type="ECO:0000256" key="5">
    <source>
        <dbReference type="PIRNR" id="PIRNR005426"/>
    </source>
</evidence>
<proteinExistence type="inferred from homology"/>
<keyword evidence="8" id="KW-1185">Reference proteome</keyword>
<evidence type="ECO:0000313" key="8">
    <source>
        <dbReference type="Proteomes" id="UP000315037"/>
    </source>
</evidence>
<evidence type="ECO:0000256" key="3">
    <source>
        <dbReference type="ARBA" id="ARBA00022643"/>
    </source>
</evidence>
<dbReference type="InterPro" id="IPR029479">
    <property type="entry name" value="Nitroreductase"/>
</dbReference>
<evidence type="ECO:0000256" key="2">
    <source>
        <dbReference type="ARBA" id="ARBA00022630"/>
    </source>
</evidence>
<sequence>MPSSSSPSAAALADLWYQRYRTALPAELATLLQEGALPVNDVLLTALRHHSVRHYADIPLPAGALELGIAAASSAPTSSNLQTWSVVAVEDPARRQELAELSGHQPYVAQAPLFLTWIVDLSRLERMAEREGLGSAGLDHHEAFLMASFDTALAAQNSALAFESMGLGTVFIGGLRNEPEKVAELLGLPPRCVAVCGLSVGVPAQMTAEERRPAIKPRLGQEVILHREHYSAQEEPAHIAAYDSRADAYQQEQGLPSRQWSSTAAGRMAEASGLGERAMMGAILKRLGFPLK</sequence>
<dbReference type="Proteomes" id="UP000315037">
    <property type="component" value="Unassembled WGS sequence"/>
</dbReference>
<gene>
    <name evidence="7" type="ORF">E3202_03925</name>
</gene>
<dbReference type="CDD" id="cd02146">
    <property type="entry name" value="NfsA-like"/>
    <property type="match status" value="1"/>
</dbReference>
<dbReference type="EMBL" id="SORZ01000001">
    <property type="protein sequence ID" value="TPW36055.1"/>
    <property type="molecule type" value="Genomic_DNA"/>
</dbReference>
<reference evidence="7 8" key="1">
    <citation type="submission" date="2019-03" db="EMBL/GenBank/DDBJ databases">
        <title>The complete genome sequence of Neokomagataea sp. Jb2 NBRC113641.</title>
        <authorList>
            <person name="Chua K.-O."/>
            <person name="Chan K.-G."/>
            <person name="See-Too W.-S."/>
        </authorList>
    </citation>
    <scope>NUCLEOTIDE SEQUENCE [LARGE SCALE GENOMIC DNA]</scope>
    <source>
        <strain evidence="7 8">Jb2</strain>
    </source>
</reference>
<keyword evidence="2 5" id="KW-0285">Flavoprotein</keyword>
<dbReference type="Gene3D" id="3.40.109.10">
    <property type="entry name" value="NADH Oxidase"/>
    <property type="match status" value="1"/>
</dbReference>